<dbReference type="PANTHER" id="PTHR30294">
    <property type="entry name" value="MEMBRANE COMPONENT OF ABC TRANSPORTER YHHJ-RELATED"/>
    <property type="match status" value="1"/>
</dbReference>
<keyword evidence="7 8" id="KW-0472">Membrane</keyword>
<protein>
    <submittedName>
        <fullName evidence="10">Membrane protein</fullName>
    </submittedName>
</protein>
<accession>A0A074JTJ7</accession>
<feature type="transmembrane region" description="Helical" evidence="8">
    <location>
        <begin position="344"/>
        <end position="364"/>
    </location>
</feature>
<dbReference type="GO" id="GO:0140359">
    <property type="term" value="F:ABC-type transporter activity"/>
    <property type="evidence" value="ECO:0007669"/>
    <property type="project" value="InterPro"/>
</dbReference>
<evidence type="ECO:0000256" key="4">
    <source>
        <dbReference type="ARBA" id="ARBA00022475"/>
    </source>
</evidence>
<evidence type="ECO:0000313" key="10">
    <source>
        <dbReference type="EMBL" id="KEO59195.1"/>
    </source>
</evidence>
<evidence type="ECO:0000256" key="2">
    <source>
        <dbReference type="ARBA" id="ARBA00007783"/>
    </source>
</evidence>
<dbReference type="STRING" id="1353528.DT23_03715"/>
<dbReference type="RefSeq" id="WP_038130838.1">
    <property type="nucleotide sequence ID" value="NZ_AUNB01000029.1"/>
</dbReference>
<dbReference type="PANTHER" id="PTHR30294:SF47">
    <property type="entry name" value="INNER MEMBRANE TRANSPORT PERMEASE YHHJ"/>
    <property type="match status" value="1"/>
</dbReference>
<organism evidence="10 11">
    <name type="scientific">Thioclava indica</name>
    <dbReference type="NCBI Taxonomy" id="1353528"/>
    <lineage>
        <taxon>Bacteria</taxon>
        <taxon>Pseudomonadati</taxon>
        <taxon>Pseudomonadota</taxon>
        <taxon>Alphaproteobacteria</taxon>
        <taxon>Rhodobacterales</taxon>
        <taxon>Paracoccaceae</taxon>
        <taxon>Thioclava</taxon>
    </lineage>
</organism>
<keyword evidence="6 8" id="KW-1133">Transmembrane helix</keyword>
<evidence type="ECO:0000259" key="9">
    <source>
        <dbReference type="PROSITE" id="PS51012"/>
    </source>
</evidence>
<comment type="similarity">
    <text evidence="2">Belongs to the ABC-2 integral membrane protein family.</text>
</comment>
<keyword evidence="4" id="KW-1003">Cell membrane</keyword>
<feature type="transmembrane region" description="Helical" evidence="8">
    <location>
        <begin position="221"/>
        <end position="245"/>
    </location>
</feature>
<reference evidence="10 11" key="1">
    <citation type="journal article" date="2015" name="Antonie Van Leeuwenhoek">
        <title>Thioclava indica sp. nov., isolated from surface seawater of the Indian Ocean.</title>
        <authorList>
            <person name="Liu Y."/>
            <person name="Lai Q."/>
            <person name="Du J."/>
            <person name="Xu H."/>
            <person name="Jiang L."/>
            <person name="Shao Z."/>
        </authorList>
    </citation>
    <scope>NUCLEOTIDE SEQUENCE [LARGE SCALE GENOMIC DNA]</scope>
    <source>
        <strain evidence="10 11">DT23-4</strain>
    </source>
</reference>
<keyword evidence="11" id="KW-1185">Reference proteome</keyword>
<dbReference type="Proteomes" id="UP000027471">
    <property type="component" value="Unassembled WGS sequence"/>
</dbReference>
<feature type="transmembrane region" description="Helical" evidence="8">
    <location>
        <begin position="257"/>
        <end position="281"/>
    </location>
</feature>
<evidence type="ECO:0000256" key="5">
    <source>
        <dbReference type="ARBA" id="ARBA00022692"/>
    </source>
</evidence>
<dbReference type="GO" id="GO:0005886">
    <property type="term" value="C:plasma membrane"/>
    <property type="evidence" value="ECO:0007669"/>
    <property type="project" value="UniProtKB-SubCell"/>
</dbReference>
<evidence type="ECO:0000256" key="8">
    <source>
        <dbReference type="SAM" id="Phobius"/>
    </source>
</evidence>
<keyword evidence="5 8" id="KW-0812">Transmembrane</keyword>
<sequence length="375" mass="40754">MMRWLTNVFRLGLKELSSLRADPVLIVLIVYIFSFAVYSVATGAKLEVLNASVAYVDQDRSALSGRILSAILPPEFNPPEEISASDVQKVMDRGDYVFVLTIPPHFEADVLAGYQPEILMDVDATAMVQAGNGSVFLQEIIAAEVTKFVSGNDTDSVLPINLVVRTLFNPNRNTVWFSSVMQIINNITILSVLLTGAALIREREHGTIEHLLVMPVTPSEIMVAKIWANGLAIIVAAILSIWLVVQTLLGVPVAGSIPLFVLGAVLYLVSVTGLGILLATFTTSMPQFGLLALPVLVVMNLLSGSTTPMESMPVWLQNVMQISPSTHFVAFSQAILYRGAGLSIVWPNMVIMVTLSAVFFVIALKRFRLTMATAH</sequence>
<evidence type="ECO:0000256" key="1">
    <source>
        <dbReference type="ARBA" id="ARBA00004651"/>
    </source>
</evidence>
<dbReference type="Pfam" id="PF12698">
    <property type="entry name" value="ABC2_membrane_3"/>
    <property type="match status" value="1"/>
</dbReference>
<comment type="subcellular location">
    <subcellularLocation>
        <location evidence="1">Cell membrane</location>
        <topology evidence="1">Multi-pass membrane protein</topology>
    </subcellularLocation>
</comment>
<feature type="transmembrane region" description="Helical" evidence="8">
    <location>
        <begin position="288"/>
        <end position="306"/>
    </location>
</feature>
<dbReference type="InterPro" id="IPR013525">
    <property type="entry name" value="ABC2_TM"/>
</dbReference>
<feature type="transmembrane region" description="Helical" evidence="8">
    <location>
        <begin position="21"/>
        <end position="41"/>
    </location>
</feature>
<comment type="caution">
    <text evidence="10">The sequence shown here is derived from an EMBL/GenBank/DDBJ whole genome shotgun (WGS) entry which is preliminary data.</text>
</comment>
<feature type="domain" description="ABC transmembrane type-2" evidence="9">
    <location>
        <begin position="134"/>
        <end position="370"/>
    </location>
</feature>
<dbReference type="EMBL" id="AUNB01000029">
    <property type="protein sequence ID" value="KEO59195.1"/>
    <property type="molecule type" value="Genomic_DNA"/>
</dbReference>
<dbReference type="PROSITE" id="PS51012">
    <property type="entry name" value="ABC_TM2"/>
    <property type="match status" value="1"/>
</dbReference>
<evidence type="ECO:0000256" key="6">
    <source>
        <dbReference type="ARBA" id="ARBA00022989"/>
    </source>
</evidence>
<evidence type="ECO:0000313" key="11">
    <source>
        <dbReference type="Proteomes" id="UP000027471"/>
    </source>
</evidence>
<feature type="transmembrane region" description="Helical" evidence="8">
    <location>
        <begin position="175"/>
        <end position="200"/>
    </location>
</feature>
<dbReference type="eggNOG" id="COG0842">
    <property type="taxonomic scope" value="Bacteria"/>
</dbReference>
<evidence type="ECO:0000256" key="7">
    <source>
        <dbReference type="ARBA" id="ARBA00023136"/>
    </source>
</evidence>
<evidence type="ECO:0000256" key="3">
    <source>
        <dbReference type="ARBA" id="ARBA00022448"/>
    </source>
</evidence>
<dbReference type="OrthoDB" id="9784671at2"/>
<dbReference type="InterPro" id="IPR051449">
    <property type="entry name" value="ABC-2_transporter_component"/>
</dbReference>
<keyword evidence="3" id="KW-0813">Transport</keyword>
<dbReference type="InterPro" id="IPR047817">
    <property type="entry name" value="ABC2_TM_bact-type"/>
</dbReference>
<gene>
    <name evidence="10" type="ORF">DT23_03715</name>
</gene>
<proteinExistence type="inferred from homology"/>
<name>A0A074JTJ7_9RHOB</name>
<dbReference type="Gene3D" id="3.40.1710.10">
    <property type="entry name" value="abc type-2 transporter like domain"/>
    <property type="match status" value="1"/>
</dbReference>
<dbReference type="AlphaFoldDB" id="A0A074JTJ7"/>